<gene>
    <name evidence="1" type="ORF">CXB77_11405</name>
</gene>
<name>A0A2S7XRK2_9GAMM</name>
<dbReference type="AlphaFoldDB" id="A0A2S7XRK2"/>
<evidence type="ECO:0000313" key="1">
    <source>
        <dbReference type="EMBL" id="PQJ96335.1"/>
    </source>
</evidence>
<protein>
    <submittedName>
        <fullName evidence="1">Uncharacterized protein</fullName>
    </submittedName>
</protein>
<sequence>MNRYQRNTEFRENFGDSLLVYVYGKVKAGKSSIGNYVAYGHGDPHRSIIDAAEPTPEFFF</sequence>
<dbReference type="Proteomes" id="UP000239936">
    <property type="component" value="Unassembled WGS sequence"/>
</dbReference>
<reference evidence="1 2" key="1">
    <citation type="submission" date="2018-01" db="EMBL/GenBank/DDBJ databases">
        <title>The complete genome sequence of Chromatium okenii LaCa, a purple sulfur bacterium with a turbulent life.</title>
        <authorList>
            <person name="Luedin S.M."/>
            <person name="Liechti N."/>
            <person name="Storelli N."/>
            <person name="Danza F."/>
            <person name="Wittwer M."/>
            <person name="Pothier J.F."/>
            <person name="Tonolla M.A."/>
        </authorList>
    </citation>
    <scope>NUCLEOTIDE SEQUENCE [LARGE SCALE GENOMIC DNA]</scope>
    <source>
        <strain evidence="1 2">LaCa</strain>
    </source>
</reference>
<accession>A0A2S7XRK2</accession>
<organism evidence="1 2">
    <name type="scientific">Chromatium okenii</name>
    <dbReference type="NCBI Taxonomy" id="61644"/>
    <lineage>
        <taxon>Bacteria</taxon>
        <taxon>Pseudomonadati</taxon>
        <taxon>Pseudomonadota</taxon>
        <taxon>Gammaproteobacteria</taxon>
        <taxon>Chromatiales</taxon>
        <taxon>Chromatiaceae</taxon>
        <taxon>Chromatium</taxon>
    </lineage>
</organism>
<comment type="caution">
    <text evidence="1">The sequence shown here is derived from an EMBL/GenBank/DDBJ whole genome shotgun (WGS) entry which is preliminary data.</text>
</comment>
<dbReference type="EMBL" id="PPGH01000035">
    <property type="protein sequence ID" value="PQJ96335.1"/>
    <property type="molecule type" value="Genomic_DNA"/>
</dbReference>
<dbReference type="RefSeq" id="WP_105073960.1">
    <property type="nucleotide sequence ID" value="NZ_PPGH01000035.1"/>
</dbReference>
<evidence type="ECO:0000313" key="2">
    <source>
        <dbReference type="Proteomes" id="UP000239936"/>
    </source>
</evidence>
<dbReference type="OrthoDB" id="7230468at2"/>
<proteinExistence type="predicted"/>
<keyword evidence="2" id="KW-1185">Reference proteome</keyword>